<reference evidence="2 3" key="2">
    <citation type="journal article" date="2003" name="Nat. Biotechnol.">
        <title>Complete genome sequence and comparative analysis of the industrial microorganism Streptomyces avermitilis.</title>
        <authorList>
            <person name="Ikeda H."/>
            <person name="Ishikawa J."/>
            <person name="Hanamoto A."/>
            <person name="Shinose M."/>
            <person name="Kikuchi H."/>
            <person name="Shiba T."/>
            <person name="Sakaki Y."/>
            <person name="Hattori M."/>
            <person name="Omura S."/>
        </authorList>
    </citation>
    <scope>NUCLEOTIDE SEQUENCE [LARGE SCALE GENOMIC DNA]</scope>
    <source>
        <strain evidence="3">ATCC 31267 / DSM 46492 / JCM 5070 / NBRC 14893 / NCIMB 12804 / NRRL 8165 / MA-4680</strain>
    </source>
</reference>
<evidence type="ECO:0000256" key="1">
    <source>
        <dbReference type="SAM" id="MobiDB-lite"/>
    </source>
</evidence>
<keyword evidence="3" id="KW-1185">Reference proteome</keyword>
<dbReference type="EMBL" id="BA000030">
    <property type="protein sequence ID" value="BAC68986.1"/>
    <property type="molecule type" value="Genomic_DNA"/>
</dbReference>
<dbReference type="KEGG" id="sma:SAVERM_1276"/>
<dbReference type="AlphaFoldDB" id="Q82NM6"/>
<evidence type="ECO:0000313" key="2">
    <source>
        <dbReference type="EMBL" id="BAC68986.1"/>
    </source>
</evidence>
<feature type="compositionally biased region" description="Pro residues" evidence="1">
    <location>
        <begin position="108"/>
        <end position="117"/>
    </location>
</feature>
<feature type="region of interest" description="Disordered" evidence="1">
    <location>
        <begin position="77"/>
        <end position="117"/>
    </location>
</feature>
<sequence>MRPRPPGTPGGFGEAVTFGRWCGAHTALALTVTEDAFAAVRSGPRRRGRLSPGHPAGARHDQVPIFDTVLGGTSALGPVAATRQELRRSSGRSRRAVPGRSVSGGRSPPSPRCPTMC</sequence>
<reference evidence="2 3" key="1">
    <citation type="journal article" date="2001" name="Proc. Natl. Acad. Sci. U.S.A.">
        <title>Genome sequence of an industrial microorganism Streptomyces avermitilis: deducing the ability of producing secondary metabolites.</title>
        <authorList>
            <person name="Omura S."/>
            <person name="Ikeda H."/>
            <person name="Ishikawa J."/>
            <person name="Hanamoto A."/>
            <person name="Takahashi C."/>
            <person name="Shinose M."/>
            <person name="Takahashi Y."/>
            <person name="Horikawa H."/>
            <person name="Nakazawa H."/>
            <person name="Osonoe T."/>
            <person name="Kikuchi H."/>
            <person name="Shiba T."/>
            <person name="Sakaki Y."/>
            <person name="Hattori M."/>
        </authorList>
    </citation>
    <scope>NUCLEOTIDE SEQUENCE [LARGE SCALE GENOMIC DNA]</scope>
    <source>
        <strain evidence="3">ATCC 31267 / DSM 46492 / JCM 5070 / NBRC 14893 / NCIMB 12804 / NRRL 8165 / MA-4680</strain>
    </source>
</reference>
<organism evidence="2 3">
    <name type="scientific">Streptomyces avermitilis (strain ATCC 31267 / DSM 46492 / JCM 5070 / NBRC 14893 / NCIMB 12804 / NRRL 8165 / MA-4680)</name>
    <dbReference type="NCBI Taxonomy" id="227882"/>
    <lineage>
        <taxon>Bacteria</taxon>
        <taxon>Bacillati</taxon>
        <taxon>Actinomycetota</taxon>
        <taxon>Actinomycetes</taxon>
        <taxon>Kitasatosporales</taxon>
        <taxon>Streptomycetaceae</taxon>
        <taxon>Streptomyces</taxon>
    </lineage>
</organism>
<feature type="region of interest" description="Disordered" evidence="1">
    <location>
        <begin position="41"/>
        <end position="63"/>
    </location>
</feature>
<dbReference type="HOGENOM" id="CLU_2083456_0_0_11"/>
<dbReference type="Proteomes" id="UP000000428">
    <property type="component" value="Chromosome"/>
</dbReference>
<protein>
    <submittedName>
        <fullName evidence="2">Uncharacterized protein</fullName>
    </submittedName>
</protein>
<reference evidence="2 3" key="3">
    <citation type="journal article" date="2014" name="J. Ind. Microbiol. Biotechnol.">
        <title>Genome mining of the Streptomyces avermitilis genome and development of genome-minimized hosts for heterologous expression of biosynthetic gene clusters.</title>
        <authorList>
            <person name="Ikeda H."/>
            <person name="Shin-ya K."/>
            <person name="Omura S."/>
        </authorList>
    </citation>
    <scope>NUCLEOTIDE SEQUENCE [LARGE SCALE GENOMIC DNA]</scope>
    <source>
        <strain evidence="3">ATCC 31267 / DSM 46492 / JCM 5070 / NBRC 14893 / NCIMB 12804 / NRRL 8165 / MA-4680</strain>
    </source>
</reference>
<feature type="compositionally biased region" description="Low complexity" evidence="1">
    <location>
        <begin position="98"/>
        <end position="107"/>
    </location>
</feature>
<name>Q82NM6_STRAW</name>
<accession>Q82NM6</accession>
<evidence type="ECO:0000313" key="3">
    <source>
        <dbReference type="Proteomes" id="UP000000428"/>
    </source>
</evidence>
<proteinExistence type="predicted"/>
<gene>
    <name evidence="2" type="ORF">SAVERM_1276</name>
</gene>